<sequence length="135" mass="16197">MRYVERYNFLNFLNLLLPHGEDNISFEKRDGDLRVTIPYNDRTQSIRLLFESCSYQYVFLVPGYCPEELASDFIYDFSRVYELFDTKLLYESEAISESYGYKPNRRHFFFYLEWENVAFHVIAKSCEFTEANGPL</sequence>
<protein>
    <submittedName>
        <fullName evidence="1">Uncharacterized protein</fullName>
    </submittedName>
</protein>
<gene>
    <name evidence="1" type="ORF">FEV53_18920</name>
</gene>
<evidence type="ECO:0000313" key="1">
    <source>
        <dbReference type="EMBL" id="TRD14442.1"/>
    </source>
</evidence>
<name>A0A547PJV3_9RHOB</name>
<dbReference type="EMBL" id="VFSV01000074">
    <property type="protein sequence ID" value="TRD14442.1"/>
    <property type="molecule type" value="Genomic_DNA"/>
</dbReference>
<comment type="caution">
    <text evidence="1">The sequence shown here is derived from an EMBL/GenBank/DDBJ whole genome shotgun (WGS) entry which is preliminary data.</text>
</comment>
<proteinExistence type="predicted"/>
<organism evidence="1 2">
    <name type="scientific">Palleronia caenipelagi</name>
    <dbReference type="NCBI Taxonomy" id="2489174"/>
    <lineage>
        <taxon>Bacteria</taxon>
        <taxon>Pseudomonadati</taxon>
        <taxon>Pseudomonadota</taxon>
        <taxon>Alphaproteobacteria</taxon>
        <taxon>Rhodobacterales</taxon>
        <taxon>Roseobacteraceae</taxon>
        <taxon>Palleronia</taxon>
    </lineage>
</organism>
<dbReference type="AlphaFoldDB" id="A0A547PJV3"/>
<reference evidence="1 2" key="1">
    <citation type="submission" date="2019-06" db="EMBL/GenBank/DDBJ databases">
        <title>Paenimaribius caenipelagi gen. nov., sp. nov., isolated from a tidal flat.</title>
        <authorList>
            <person name="Yoon J.-H."/>
        </authorList>
    </citation>
    <scope>NUCLEOTIDE SEQUENCE [LARGE SCALE GENOMIC DNA]</scope>
    <source>
        <strain evidence="1 2">JBTF-M29</strain>
    </source>
</reference>
<evidence type="ECO:0000313" key="2">
    <source>
        <dbReference type="Proteomes" id="UP000318590"/>
    </source>
</evidence>
<dbReference type="Proteomes" id="UP000318590">
    <property type="component" value="Unassembled WGS sequence"/>
</dbReference>
<accession>A0A547PJV3</accession>
<keyword evidence="2" id="KW-1185">Reference proteome</keyword>
<dbReference type="RefSeq" id="WP_142836249.1">
    <property type="nucleotide sequence ID" value="NZ_VFSV01000074.1"/>
</dbReference>